<reference evidence="2" key="1">
    <citation type="journal article" date="2019" name="Int. J. Syst. Evol. Microbiol.">
        <title>The Global Catalogue of Microorganisms (GCM) 10K type strain sequencing project: providing services to taxonomists for standard genome sequencing and annotation.</title>
        <authorList>
            <consortium name="The Broad Institute Genomics Platform"/>
            <consortium name="The Broad Institute Genome Sequencing Center for Infectious Disease"/>
            <person name="Wu L."/>
            <person name="Ma J."/>
        </authorList>
    </citation>
    <scope>NUCLEOTIDE SEQUENCE [LARGE SCALE GENOMIC DNA]</scope>
    <source>
        <strain evidence="2">JCM 18326</strain>
    </source>
</reference>
<organism evidence="1 2">
    <name type="scientific">Algivirga pacifica</name>
    <dbReference type="NCBI Taxonomy" id="1162670"/>
    <lineage>
        <taxon>Bacteria</taxon>
        <taxon>Pseudomonadati</taxon>
        <taxon>Bacteroidota</taxon>
        <taxon>Cytophagia</taxon>
        <taxon>Cytophagales</taxon>
        <taxon>Flammeovirgaceae</taxon>
        <taxon>Algivirga</taxon>
    </lineage>
</organism>
<evidence type="ECO:0000313" key="2">
    <source>
        <dbReference type="Proteomes" id="UP001500298"/>
    </source>
</evidence>
<keyword evidence="2" id="KW-1185">Reference proteome</keyword>
<name>A0ABP9DMY2_9BACT</name>
<dbReference type="Pfam" id="PF08889">
    <property type="entry name" value="WbqC"/>
    <property type="match status" value="1"/>
</dbReference>
<dbReference type="RefSeq" id="WP_345374238.1">
    <property type="nucleotide sequence ID" value="NZ_BAABJX010000057.1"/>
</dbReference>
<accession>A0ABP9DMY2</accession>
<comment type="caution">
    <text evidence="1">The sequence shown here is derived from an EMBL/GenBank/DDBJ whole genome shotgun (WGS) entry which is preliminary data.</text>
</comment>
<protein>
    <submittedName>
        <fullName evidence="1">WbqC family protein</fullName>
    </submittedName>
</protein>
<evidence type="ECO:0000313" key="1">
    <source>
        <dbReference type="EMBL" id="GAA4847596.1"/>
    </source>
</evidence>
<proteinExistence type="predicted"/>
<dbReference type="InterPro" id="IPR014985">
    <property type="entry name" value="WbqC"/>
</dbReference>
<sequence length="207" mass="24314">MKVILDLHYMPSIEYFIILAHADEVWIEAHEHFQKQSYRNRCFILASNQVERLTVPVKYANKGLPIQVMELDQKVNWAKKHWRAIESAYRRAPFFEFYDRQIQQVLLKGHTSLFELNKEILGLLCQLLGVKCRIHYTEGYENNYAENFVDLRTKVDAKGEHHITNLQPYIQVFGEQFLPNLSILDLLFCEGPASKGILEKQYTSLLP</sequence>
<dbReference type="Proteomes" id="UP001500298">
    <property type="component" value="Unassembled WGS sequence"/>
</dbReference>
<dbReference type="EMBL" id="BAABJX010000057">
    <property type="protein sequence ID" value="GAA4847596.1"/>
    <property type="molecule type" value="Genomic_DNA"/>
</dbReference>
<gene>
    <name evidence="1" type="ORF">GCM10023331_35380</name>
</gene>